<dbReference type="InterPro" id="IPR051783">
    <property type="entry name" value="NAD(P)-dependent_oxidoreduct"/>
</dbReference>
<evidence type="ECO:0000313" key="2">
    <source>
        <dbReference type="EMBL" id="SHM58295.1"/>
    </source>
</evidence>
<reference evidence="3" key="1">
    <citation type="submission" date="2016-11" db="EMBL/GenBank/DDBJ databases">
        <authorList>
            <person name="Varghese N."/>
            <person name="Submissions S."/>
        </authorList>
    </citation>
    <scope>NUCLEOTIDE SEQUENCE [LARGE SCALE GENOMIC DNA]</scope>
    <source>
        <strain evidence="3">CGMCC 1.2749</strain>
    </source>
</reference>
<dbReference type="Gene3D" id="3.40.50.720">
    <property type="entry name" value="NAD(P)-binding Rossmann-like Domain"/>
    <property type="match status" value="1"/>
</dbReference>
<organism evidence="2 3">
    <name type="scientific">Flavobacterium xinjiangense</name>
    <dbReference type="NCBI Taxonomy" id="178356"/>
    <lineage>
        <taxon>Bacteria</taxon>
        <taxon>Pseudomonadati</taxon>
        <taxon>Bacteroidota</taxon>
        <taxon>Flavobacteriia</taxon>
        <taxon>Flavobacteriales</taxon>
        <taxon>Flavobacteriaceae</taxon>
        <taxon>Flavobacterium</taxon>
    </lineage>
</organism>
<proteinExistence type="predicted"/>
<dbReference type="Pfam" id="PF01370">
    <property type="entry name" value="Epimerase"/>
    <property type="match status" value="1"/>
</dbReference>
<evidence type="ECO:0000259" key="1">
    <source>
        <dbReference type="Pfam" id="PF01370"/>
    </source>
</evidence>
<dbReference type="GO" id="GO:0004029">
    <property type="term" value="F:aldehyde dehydrogenase (NAD+) activity"/>
    <property type="evidence" value="ECO:0007669"/>
    <property type="project" value="TreeGrafter"/>
</dbReference>
<dbReference type="SUPFAM" id="SSF51735">
    <property type="entry name" value="NAD(P)-binding Rossmann-fold domains"/>
    <property type="match status" value="1"/>
</dbReference>
<sequence length="329" mass="36449">MKILITGATGYVGNNLAHTLADMGNEVHAIVRSASAKNILQHPNITLFEGDILQKESLLVAMKGCRQVYHTAARVGLCIKDPTVFYNVNVEGTRNVMQAALETGVEKSLFTSTCGVIGSSLNKPLNEKNTRLTKIESVYDLSKKMGEEIIFQYANEGMNAVVVSPSKIYGPGNSSHSLTANAVIKLFLKKRITFIPSPGTYKVCFAFIDDIVNGHLLAMEKGKSGEKYILGGINISYQKFFEQIRTISSSNEHIIQLSKNTLKGLAFLQLLNYKITGNHPRFTTKSIDYLFNNYTFSSEKATQELGYQITPLEDALKQTIHFLKNQSHV</sequence>
<dbReference type="EMBL" id="FRCL01000005">
    <property type="protein sequence ID" value="SHM58295.1"/>
    <property type="molecule type" value="Genomic_DNA"/>
</dbReference>
<dbReference type="AlphaFoldDB" id="A0A1M7JZB6"/>
<feature type="domain" description="NAD-dependent epimerase/dehydratase" evidence="1">
    <location>
        <begin position="3"/>
        <end position="231"/>
    </location>
</feature>
<dbReference type="PANTHER" id="PTHR48079">
    <property type="entry name" value="PROTEIN YEEZ"/>
    <property type="match status" value="1"/>
</dbReference>
<dbReference type="GO" id="GO:0005737">
    <property type="term" value="C:cytoplasm"/>
    <property type="evidence" value="ECO:0007669"/>
    <property type="project" value="TreeGrafter"/>
</dbReference>
<dbReference type="OrthoDB" id="9803111at2"/>
<accession>A0A1M7JZB6</accession>
<dbReference type="InterPro" id="IPR001509">
    <property type="entry name" value="Epimerase_deHydtase"/>
</dbReference>
<evidence type="ECO:0000313" key="3">
    <source>
        <dbReference type="Proteomes" id="UP000184092"/>
    </source>
</evidence>
<name>A0A1M7JZB6_9FLAO</name>
<dbReference type="RefSeq" id="WP_073208075.1">
    <property type="nucleotide sequence ID" value="NZ_FRCL01000005.1"/>
</dbReference>
<protein>
    <submittedName>
        <fullName evidence="2">Dihydroflavonol-4-reductase/farnesol dehydrogenase</fullName>
    </submittedName>
</protein>
<dbReference type="InterPro" id="IPR036291">
    <property type="entry name" value="NAD(P)-bd_dom_sf"/>
</dbReference>
<gene>
    <name evidence="2" type="ORF">SAMN05216269_105130</name>
</gene>
<dbReference type="Proteomes" id="UP000184092">
    <property type="component" value="Unassembled WGS sequence"/>
</dbReference>
<dbReference type="STRING" id="178356.SAMN05216269_105130"/>
<dbReference type="PANTHER" id="PTHR48079:SF6">
    <property type="entry name" value="NAD(P)-BINDING DOMAIN-CONTAINING PROTEIN-RELATED"/>
    <property type="match status" value="1"/>
</dbReference>
<keyword evidence="3" id="KW-1185">Reference proteome</keyword>